<dbReference type="InterPro" id="IPR019775">
    <property type="entry name" value="WD40_repeat_CS"/>
</dbReference>
<proteinExistence type="inferred from homology"/>
<evidence type="ECO:0000256" key="1">
    <source>
        <dbReference type="ARBA" id="ARBA00005156"/>
    </source>
</evidence>
<evidence type="ECO:0000313" key="10">
    <source>
        <dbReference type="EMBL" id="KAF9585844.1"/>
    </source>
</evidence>
<evidence type="ECO:0000256" key="9">
    <source>
        <dbReference type="SAM" id="MobiDB-lite"/>
    </source>
</evidence>
<organism evidence="10 11">
    <name type="scientific">Lunasporangiospora selenospora</name>
    <dbReference type="NCBI Taxonomy" id="979761"/>
    <lineage>
        <taxon>Eukaryota</taxon>
        <taxon>Fungi</taxon>
        <taxon>Fungi incertae sedis</taxon>
        <taxon>Mucoromycota</taxon>
        <taxon>Mortierellomycotina</taxon>
        <taxon>Mortierellomycetes</taxon>
        <taxon>Mortierellales</taxon>
        <taxon>Mortierellaceae</taxon>
        <taxon>Lunasporangiospora</taxon>
    </lineage>
</organism>
<keyword evidence="4" id="KW-0378">Hydrolase</keyword>
<feature type="compositionally biased region" description="Acidic residues" evidence="9">
    <location>
        <begin position="70"/>
        <end position="80"/>
    </location>
</feature>
<dbReference type="InterPro" id="IPR015943">
    <property type="entry name" value="WD40/YVTN_repeat-like_dom_sf"/>
</dbReference>
<evidence type="ECO:0000256" key="7">
    <source>
        <dbReference type="ARBA" id="ARBA00047551"/>
    </source>
</evidence>
<dbReference type="SUPFAM" id="SSF50978">
    <property type="entry name" value="WD40 repeat-like"/>
    <property type="match status" value="1"/>
</dbReference>
<accession>A0A9P6G2D6</accession>
<dbReference type="GO" id="GO:0061685">
    <property type="term" value="F:diphthine methylesterase activity"/>
    <property type="evidence" value="ECO:0007669"/>
    <property type="project" value="UniProtKB-EC"/>
</dbReference>
<evidence type="ECO:0000256" key="2">
    <source>
        <dbReference type="ARBA" id="ARBA00022574"/>
    </source>
</evidence>
<evidence type="ECO:0000256" key="6">
    <source>
        <dbReference type="ARBA" id="ARBA00039131"/>
    </source>
</evidence>
<dbReference type="GO" id="GO:0008168">
    <property type="term" value="F:methyltransferase activity"/>
    <property type="evidence" value="ECO:0007669"/>
    <property type="project" value="UniProtKB-KW"/>
</dbReference>
<protein>
    <recommendedName>
        <fullName evidence="6">methylated diphthine methylhydrolase</fullName>
        <ecNumber evidence="6">3.1.1.97</ecNumber>
    </recommendedName>
</protein>
<dbReference type="Proteomes" id="UP000780801">
    <property type="component" value="Unassembled WGS sequence"/>
</dbReference>
<feature type="repeat" description="WD" evidence="8">
    <location>
        <begin position="245"/>
        <end position="287"/>
    </location>
</feature>
<gene>
    <name evidence="10" type="primary">WDR85</name>
    <name evidence="10" type="ORF">BGW38_000480</name>
</gene>
<evidence type="ECO:0000256" key="3">
    <source>
        <dbReference type="ARBA" id="ARBA00022737"/>
    </source>
</evidence>
<keyword evidence="3" id="KW-0677">Repeat</keyword>
<evidence type="ECO:0000256" key="5">
    <source>
        <dbReference type="ARBA" id="ARBA00038092"/>
    </source>
</evidence>
<keyword evidence="10" id="KW-0808">Transferase</keyword>
<comment type="pathway">
    <text evidence="1">Protein modification; peptidyl-diphthamide biosynthesis.</text>
</comment>
<keyword evidence="2 8" id="KW-0853">WD repeat</keyword>
<sequence length="383" mass="42645">MAVFNPTSIDSGDTIYSADSIEFCPFKSHAHLLACGTYQLKKDESEEVSSTSAPEVSPSTNNSDNKDDQTDSDSDSDDDENLKVEKPHIRLGRILIYDVAGNDDESRKLCHQLINDNPTLGVVDASGDVSLYQFKDNGTTLEIVSKFQTNTENKLALSLDWSNRVHAGESTQIAVSLSSGDVSILQLDTSSTTLSEVLTWRAHDLEAWIVGWNYHDTNVLYSGADDCRLKGWDQRMDCSYATFTSKAHQMGVCSIQSNPHDEHILATGSYDENVLIWDTRSMRQPLNTLETGGGVWRLKWHPTRKDILLAGCMHNGFHVLSYDGAWSGQIVSSFMDHESLAYGVDWSYEQPEAASELPLVVSCSFYDHLIHLWRPKETPAPTL</sequence>
<dbReference type="GO" id="GO:0017183">
    <property type="term" value="P:protein histidyl modification to diphthamide"/>
    <property type="evidence" value="ECO:0007669"/>
    <property type="project" value="TreeGrafter"/>
</dbReference>
<dbReference type="PROSITE" id="PS50294">
    <property type="entry name" value="WD_REPEATS_REGION"/>
    <property type="match status" value="1"/>
</dbReference>
<evidence type="ECO:0000256" key="8">
    <source>
        <dbReference type="PROSITE-ProRule" id="PRU00221"/>
    </source>
</evidence>
<dbReference type="Pfam" id="PF00400">
    <property type="entry name" value="WD40"/>
    <property type="match status" value="1"/>
</dbReference>
<feature type="compositionally biased region" description="Polar residues" evidence="9">
    <location>
        <begin position="48"/>
        <end position="58"/>
    </location>
</feature>
<dbReference type="SMART" id="SM00320">
    <property type="entry name" value="WD40"/>
    <property type="match status" value="4"/>
</dbReference>
<name>A0A9P6G2D6_9FUNG</name>
<dbReference type="InterPro" id="IPR036322">
    <property type="entry name" value="WD40_repeat_dom_sf"/>
</dbReference>
<evidence type="ECO:0000313" key="11">
    <source>
        <dbReference type="Proteomes" id="UP000780801"/>
    </source>
</evidence>
<feature type="region of interest" description="Disordered" evidence="9">
    <location>
        <begin position="43"/>
        <end position="84"/>
    </location>
</feature>
<keyword evidence="10" id="KW-0489">Methyltransferase</keyword>
<comment type="catalytic activity">
    <reaction evidence="7">
        <text>diphthine methyl ester-[translation elongation factor 2] + H2O = diphthine-[translation elongation factor 2] + methanol + H(+)</text>
        <dbReference type="Rhea" id="RHEA:42656"/>
        <dbReference type="Rhea" id="RHEA-COMP:10172"/>
        <dbReference type="Rhea" id="RHEA-COMP:10173"/>
        <dbReference type="ChEBI" id="CHEBI:15377"/>
        <dbReference type="ChEBI" id="CHEBI:15378"/>
        <dbReference type="ChEBI" id="CHEBI:17790"/>
        <dbReference type="ChEBI" id="CHEBI:79005"/>
        <dbReference type="ChEBI" id="CHEBI:82696"/>
        <dbReference type="EC" id="3.1.1.97"/>
    </reaction>
</comment>
<dbReference type="OrthoDB" id="1930760at2759"/>
<comment type="similarity">
    <text evidence="5">Belongs to the DPH7 family.</text>
</comment>
<dbReference type="PROSITE" id="PS50082">
    <property type="entry name" value="WD_REPEATS_2"/>
    <property type="match status" value="1"/>
</dbReference>
<reference evidence="10" key="1">
    <citation type="journal article" date="2020" name="Fungal Divers.">
        <title>Resolving the Mortierellaceae phylogeny through synthesis of multi-gene phylogenetics and phylogenomics.</title>
        <authorList>
            <person name="Vandepol N."/>
            <person name="Liber J."/>
            <person name="Desiro A."/>
            <person name="Na H."/>
            <person name="Kennedy M."/>
            <person name="Barry K."/>
            <person name="Grigoriev I.V."/>
            <person name="Miller A.N."/>
            <person name="O'Donnell K."/>
            <person name="Stajich J.E."/>
            <person name="Bonito G."/>
        </authorList>
    </citation>
    <scope>NUCLEOTIDE SEQUENCE</scope>
    <source>
        <strain evidence="10">KOD1015</strain>
    </source>
</reference>
<dbReference type="GO" id="GO:0005737">
    <property type="term" value="C:cytoplasm"/>
    <property type="evidence" value="ECO:0007669"/>
    <property type="project" value="TreeGrafter"/>
</dbReference>
<dbReference type="Gene3D" id="2.130.10.10">
    <property type="entry name" value="YVTN repeat-like/Quinoprotein amine dehydrogenase"/>
    <property type="match status" value="1"/>
</dbReference>
<dbReference type="EMBL" id="JAABOA010000113">
    <property type="protein sequence ID" value="KAF9585844.1"/>
    <property type="molecule type" value="Genomic_DNA"/>
</dbReference>
<keyword evidence="11" id="KW-1185">Reference proteome</keyword>
<dbReference type="AlphaFoldDB" id="A0A9P6G2D6"/>
<dbReference type="GO" id="GO:0032259">
    <property type="term" value="P:methylation"/>
    <property type="evidence" value="ECO:0007669"/>
    <property type="project" value="UniProtKB-KW"/>
</dbReference>
<dbReference type="PANTHER" id="PTHR46042">
    <property type="entry name" value="DIPHTHINE METHYLTRANSFERASE"/>
    <property type="match status" value="1"/>
</dbReference>
<dbReference type="InterPro" id="IPR001680">
    <property type="entry name" value="WD40_rpt"/>
</dbReference>
<comment type="caution">
    <text evidence="10">The sequence shown here is derived from an EMBL/GenBank/DDBJ whole genome shotgun (WGS) entry which is preliminary data.</text>
</comment>
<dbReference type="EC" id="3.1.1.97" evidence="6"/>
<evidence type="ECO:0000256" key="4">
    <source>
        <dbReference type="ARBA" id="ARBA00022801"/>
    </source>
</evidence>
<dbReference type="PROSITE" id="PS00678">
    <property type="entry name" value="WD_REPEATS_1"/>
    <property type="match status" value="1"/>
</dbReference>
<dbReference type="PANTHER" id="PTHR46042:SF1">
    <property type="entry name" value="DIPHTHINE METHYLTRANSFERASE"/>
    <property type="match status" value="1"/>
</dbReference>
<dbReference type="InterPro" id="IPR052415">
    <property type="entry name" value="Diphthine_MTase"/>
</dbReference>